<evidence type="ECO:0000313" key="2">
    <source>
        <dbReference type="Proteomes" id="UP000182190"/>
    </source>
</evidence>
<gene>
    <name evidence="1" type="ORF">PL9631_730010</name>
</gene>
<dbReference type="Proteomes" id="UP000182190">
    <property type="component" value="Unassembled WGS sequence"/>
</dbReference>
<dbReference type="EMBL" id="CZCS02000216">
    <property type="protein sequence ID" value="VXD23397.1"/>
    <property type="molecule type" value="Genomic_DNA"/>
</dbReference>
<proteinExistence type="predicted"/>
<comment type="caution">
    <text evidence="1">The sequence shown here is derived from an EMBL/GenBank/DDBJ whole genome shotgun (WGS) entry which is preliminary data.</text>
</comment>
<dbReference type="AlphaFoldDB" id="A0A7Z9BY82"/>
<reference evidence="1" key="1">
    <citation type="submission" date="2019-10" db="EMBL/GenBank/DDBJ databases">
        <authorList>
            <consortium name="Genoscope - CEA"/>
            <person name="William W."/>
        </authorList>
    </citation>
    <scope>NUCLEOTIDE SEQUENCE [LARGE SCALE GENOMIC DNA]</scope>
    <source>
        <strain evidence="1">BBR_PRJEB10994</strain>
    </source>
</reference>
<protein>
    <submittedName>
        <fullName evidence="1">Beta-casein</fullName>
    </submittedName>
</protein>
<dbReference type="OrthoDB" id="464823at2"/>
<sequence length="72" mass="8375">MPTLTITIEQIIDLIQQLPLEQKRIVLLELAKETETQRPKGKLRGILKSQYPEPNLVDEFIQEQREETGNDC</sequence>
<accession>A0A7Z9BY82</accession>
<keyword evidence="2" id="KW-1185">Reference proteome</keyword>
<evidence type="ECO:0000313" key="1">
    <source>
        <dbReference type="EMBL" id="VXD23397.1"/>
    </source>
</evidence>
<organism evidence="1 2">
    <name type="scientific">Planktothrix paucivesiculata PCC 9631</name>
    <dbReference type="NCBI Taxonomy" id="671071"/>
    <lineage>
        <taxon>Bacteria</taxon>
        <taxon>Bacillati</taxon>
        <taxon>Cyanobacteriota</taxon>
        <taxon>Cyanophyceae</taxon>
        <taxon>Oscillatoriophycideae</taxon>
        <taxon>Oscillatoriales</taxon>
        <taxon>Microcoleaceae</taxon>
        <taxon>Planktothrix</taxon>
    </lineage>
</organism>
<name>A0A7Z9BY82_9CYAN</name>
<dbReference type="RefSeq" id="WP_083621264.1">
    <property type="nucleotide sequence ID" value="NZ_LR735017.1"/>
</dbReference>